<name>A0AAU9BP17_9GAMM</name>
<accession>A0AAU9BP17</accession>
<dbReference type="GO" id="GO:0070677">
    <property type="term" value="F:rRNA (cytosine-2'-O-)-methyltransferase activity"/>
    <property type="evidence" value="ECO:0007669"/>
    <property type="project" value="UniProtKB-UniRule"/>
</dbReference>
<dbReference type="HAMAP" id="MF_01877">
    <property type="entry name" value="16SrRNA_methyltr_I"/>
    <property type="match status" value="1"/>
</dbReference>
<keyword evidence="2 6" id="KW-0698">rRNA processing</keyword>
<keyword evidence="3 6" id="KW-0489">Methyltransferase</keyword>
<evidence type="ECO:0000256" key="5">
    <source>
        <dbReference type="ARBA" id="ARBA00022691"/>
    </source>
</evidence>
<dbReference type="PIRSF" id="PIRSF005917">
    <property type="entry name" value="MTase_YraL"/>
    <property type="match status" value="1"/>
</dbReference>
<dbReference type="Gene3D" id="3.30.950.10">
    <property type="entry name" value="Methyltransferase, Cobalt-precorrin-4 Transmethylase, Domain 2"/>
    <property type="match status" value="1"/>
</dbReference>
<feature type="domain" description="Tetrapyrrole methylase" evidence="7">
    <location>
        <begin position="4"/>
        <end position="201"/>
    </location>
</feature>
<proteinExistence type="inferred from homology"/>
<dbReference type="PROSITE" id="PS01296">
    <property type="entry name" value="RSMI"/>
    <property type="match status" value="1"/>
</dbReference>
<dbReference type="SUPFAM" id="SSF53790">
    <property type="entry name" value="Tetrapyrrole methylase"/>
    <property type="match status" value="1"/>
</dbReference>
<dbReference type="InterPro" id="IPR000878">
    <property type="entry name" value="4pyrrol_Mease"/>
</dbReference>
<evidence type="ECO:0000256" key="6">
    <source>
        <dbReference type="HAMAP-Rule" id="MF_01877"/>
    </source>
</evidence>
<evidence type="ECO:0000256" key="2">
    <source>
        <dbReference type="ARBA" id="ARBA00022552"/>
    </source>
</evidence>
<dbReference type="Pfam" id="PF00590">
    <property type="entry name" value="TP_methylase"/>
    <property type="match status" value="1"/>
</dbReference>
<comment type="function">
    <text evidence="6">Catalyzes the 2'-O-methylation of the ribose of cytidine 1402 (C1402) in 16S rRNA.</text>
</comment>
<dbReference type="PANTHER" id="PTHR46111:SF1">
    <property type="entry name" value="RIBOSOMAL RNA SMALL SUBUNIT METHYLTRANSFERASE I"/>
    <property type="match status" value="1"/>
</dbReference>
<evidence type="ECO:0000259" key="7">
    <source>
        <dbReference type="Pfam" id="PF00590"/>
    </source>
</evidence>
<evidence type="ECO:0000313" key="9">
    <source>
        <dbReference type="EMBL" id="BCX80433.1"/>
    </source>
</evidence>
<comment type="similarity">
    <text evidence="6">Belongs to the methyltransferase superfamily. RsmI family.</text>
</comment>
<dbReference type="GO" id="GO:0005737">
    <property type="term" value="C:cytoplasm"/>
    <property type="evidence" value="ECO:0007669"/>
    <property type="project" value="UniProtKB-SubCell"/>
</dbReference>
<evidence type="ECO:0000256" key="1">
    <source>
        <dbReference type="ARBA" id="ARBA00022490"/>
    </source>
</evidence>
<dbReference type="RefSeq" id="WP_317705422.1">
    <property type="nucleotide sequence ID" value="NZ_AP024714.1"/>
</dbReference>
<dbReference type="KEGG" id="mcau:MIT9_P0006"/>
<dbReference type="EMBL" id="AP024714">
    <property type="protein sequence ID" value="BCX80433.1"/>
    <property type="molecule type" value="Genomic_DNA"/>
</dbReference>
<dbReference type="EC" id="2.1.1.198" evidence="6"/>
<evidence type="ECO:0000256" key="3">
    <source>
        <dbReference type="ARBA" id="ARBA00022603"/>
    </source>
</evidence>
<dbReference type="NCBIfam" id="TIGR00096">
    <property type="entry name" value="16S rRNA (cytidine(1402)-2'-O)-methyltransferase"/>
    <property type="match status" value="1"/>
</dbReference>
<dbReference type="CDD" id="cd11648">
    <property type="entry name" value="RsmI"/>
    <property type="match status" value="1"/>
</dbReference>
<dbReference type="AlphaFoldDB" id="A0AAU9BP17"/>
<dbReference type="InterPro" id="IPR014776">
    <property type="entry name" value="4pyrrole_Mease_sub2"/>
</dbReference>
<dbReference type="InterPro" id="IPR053910">
    <property type="entry name" value="RsmI_HTH"/>
</dbReference>
<comment type="subcellular location">
    <subcellularLocation>
        <location evidence="6">Cytoplasm</location>
    </subcellularLocation>
</comment>
<dbReference type="InterPro" id="IPR014777">
    <property type="entry name" value="4pyrrole_Mease_sub1"/>
</dbReference>
<dbReference type="InterPro" id="IPR008189">
    <property type="entry name" value="rRNA_ssu_MeTfrase_I"/>
</dbReference>
<protein>
    <recommendedName>
        <fullName evidence="6">Ribosomal RNA small subunit methyltransferase I</fullName>
        <ecNumber evidence="6">2.1.1.198</ecNumber>
    </recommendedName>
    <alternativeName>
        <fullName evidence="6">16S rRNA 2'-O-ribose C1402 methyltransferase</fullName>
    </alternativeName>
    <alternativeName>
        <fullName evidence="6">rRNA (cytidine-2'-O-)-methyltransferase RsmI</fullName>
    </alternativeName>
</protein>
<dbReference type="InterPro" id="IPR035996">
    <property type="entry name" value="4pyrrol_Methylase_sf"/>
</dbReference>
<comment type="catalytic activity">
    <reaction evidence="6">
        <text>cytidine(1402) in 16S rRNA + S-adenosyl-L-methionine = 2'-O-methylcytidine(1402) in 16S rRNA + S-adenosyl-L-homocysteine + H(+)</text>
        <dbReference type="Rhea" id="RHEA:42924"/>
        <dbReference type="Rhea" id="RHEA-COMP:10285"/>
        <dbReference type="Rhea" id="RHEA-COMP:10286"/>
        <dbReference type="ChEBI" id="CHEBI:15378"/>
        <dbReference type="ChEBI" id="CHEBI:57856"/>
        <dbReference type="ChEBI" id="CHEBI:59789"/>
        <dbReference type="ChEBI" id="CHEBI:74495"/>
        <dbReference type="ChEBI" id="CHEBI:82748"/>
        <dbReference type="EC" id="2.1.1.198"/>
    </reaction>
</comment>
<sequence length="280" mass="30608">MSGTLYVVATPIGHLGDISERALATLRQADLIAAEDTRHCQQLLNHYGISTPVTALHDHNERARVDGILDRLRAGSDVALVSDAGTPLINDPGFLLVRAAHEAGIRVSPVPGPCAAIAALSAAGLATDRFAFEGFPPRTSSARRRFFEGLRDEPRTLVFYESCHRLLPCLEDLAATFPPQRRLVIAKELTKVHERFIISEVAGAALRFRDHPDRLKGEFVLVLEGAPRDKTGLSAEQRRVLDLLLEECSLKTAVSLAEKITGARKKLLYQAALERQKPGT</sequence>
<dbReference type="PANTHER" id="PTHR46111">
    <property type="entry name" value="RIBOSOMAL RNA SMALL SUBUNIT METHYLTRANSFERASE I"/>
    <property type="match status" value="1"/>
</dbReference>
<dbReference type="FunFam" id="3.40.1010.10:FF:000007">
    <property type="entry name" value="Ribosomal RNA small subunit methyltransferase I"/>
    <property type="match status" value="1"/>
</dbReference>
<keyword evidence="10" id="KW-1185">Reference proteome</keyword>
<dbReference type="FunFam" id="3.30.950.10:FF:000002">
    <property type="entry name" value="Ribosomal RNA small subunit methyltransferase I"/>
    <property type="match status" value="1"/>
</dbReference>
<keyword evidence="1 6" id="KW-0963">Cytoplasm</keyword>
<feature type="domain" description="RsmI HTH" evidence="8">
    <location>
        <begin position="233"/>
        <end position="275"/>
    </location>
</feature>
<dbReference type="Gene3D" id="3.40.1010.10">
    <property type="entry name" value="Cobalt-precorrin-4 Transmethylase, Domain 1"/>
    <property type="match status" value="1"/>
</dbReference>
<evidence type="ECO:0000259" key="8">
    <source>
        <dbReference type="Pfam" id="PF23016"/>
    </source>
</evidence>
<gene>
    <name evidence="6" type="primary">rsmI</name>
    <name evidence="9" type="ORF">MIT9_P0006</name>
</gene>
<organism evidence="9 10">
    <name type="scientific">Methylomarinovum caldicuralii</name>
    <dbReference type="NCBI Taxonomy" id="438856"/>
    <lineage>
        <taxon>Bacteria</taxon>
        <taxon>Pseudomonadati</taxon>
        <taxon>Pseudomonadota</taxon>
        <taxon>Gammaproteobacteria</taxon>
        <taxon>Methylococcales</taxon>
        <taxon>Methylothermaceae</taxon>
        <taxon>Methylomarinovum</taxon>
    </lineage>
</organism>
<dbReference type="Proteomes" id="UP001321825">
    <property type="component" value="Chromosome"/>
</dbReference>
<keyword evidence="4 6" id="KW-0808">Transferase</keyword>
<evidence type="ECO:0000313" key="10">
    <source>
        <dbReference type="Proteomes" id="UP001321825"/>
    </source>
</evidence>
<keyword evidence="5 6" id="KW-0949">S-adenosyl-L-methionine</keyword>
<reference evidence="10" key="1">
    <citation type="journal article" date="2024" name="Int. J. Syst. Evol. Microbiol.">
        <title>Methylomarinovum tepidoasis sp. nov., a moderately thermophilic methanotroph of the family Methylothermaceae isolated from a deep-sea hydrothermal field.</title>
        <authorList>
            <person name="Hirayama H."/>
            <person name="Takaki Y."/>
            <person name="Abe M."/>
            <person name="Miyazaki M."/>
            <person name="Uematsu K."/>
            <person name="Matsui Y."/>
            <person name="Takai K."/>
        </authorList>
    </citation>
    <scope>NUCLEOTIDE SEQUENCE [LARGE SCALE GENOMIC DNA]</scope>
    <source>
        <strain evidence="10">IT-9</strain>
    </source>
</reference>
<dbReference type="Pfam" id="PF23016">
    <property type="entry name" value="RsmI_C"/>
    <property type="match status" value="1"/>
</dbReference>
<dbReference type="InterPro" id="IPR018063">
    <property type="entry name" value="SAM_MeTrfase_RsmI_CS"/>
</dbReference>
<evidence type="ECO:0000256" key="4">
    <source>
        <dbReference type="ARBA" id="ARBA00022679"/>
    </source>
</evidence>